<sequence>MTRVTFRADGIELVGNLDRATNAPAVVLTGPFTGVKEQVVGTYAGLLHERGITTLAFDHRGFGESGGRRVHEDSQGKLADLRAAVSVLAEHTDRIGVVGVCLGGGYAVKAAATDPRLKAVVGIAGAYNSPVRFSGYREAIRTFIDRYDDELPAVAPANGLAAMAGDEPYAYYGTDRAKAEHWENRVTYGSLHSLMTFDALGAAPLLTETPLLIVHGRKDDYCSPELAAAAYEDAAGPKEIRWLDAEQHIDLYDVEPYVSQAADAAAEFLHRRL</sequence>
<dbReference type="InterPro" id="IPR051411">
    <property type="entry name" value="Polyketide_trans_af380"/>
</dbReference>
<dbReference type="InterPro" id="IPR022742">
    <property type="entry name" value="Hydrolase_4"/>
</dbReference>
<evidence type="ECO:0000259" key="1">
    <source>
        <dbReference type="Pfam" id="PF12146"/>
    </source>
</evidence>
<dbReference type="Proteomes" id="UP001589810">
    <property type="component" value="Unassembled WGS sequence"/>
</dbReference>
<dbReference type="Pfam" id="PF12146">
    <property type="entry name" value="Hydrolase_4"/>
    <property type="match status" value="1"/>
</dbReference>
<keyword evidence="2" id="KW-0378">Hydrolase</keyword>
<dbReference type="SUPFAM" id="SSF53474">
    <property type="entry name" value="alpha/beta-Hydrolases"/>
    <property type="match status" value="1"/>
</dbReference>
<dbReference type="EMBL" id="JBHLUD010000010">
    <property type="protein sequence ID" value="MFC0545795.1"/>
    <property type="molecule type" value="Genomic_DNA"/>
</dbReference>
<reference evidence="2 3" key="1">
    <citation type="submission" date="2024-09" db="EMBL/GenBank/DDBJ databases">
        <authorList>
            <person name="Sun Q."/>
            <person name="Mori K."/>
        </authorList>
    </citation>
    <scope>NUCLEOTIDE SEQUENCE [LARGE SCALE GENOMIC DNA]</scope>
    <source>
        <strain evidence="2 3">TBRC 1432</strain>
    </source>
</reference>
<dbReference type="RefSeq" id="WP_273943671.1">
    <property type="nucleotide sequence ID" value="NZ_CP097263.1"/>
</dbReference>
<feature type="domain" description="Serine aminopeptidase S33" evidence="1">
    <location>
        <begin position="44"/>
        <end position="248"/>
    </location>
</feature>
<dbReference type="PANTHER" id="PTHR47751">
    <property type="entry name" value="SUPERFAMILY HYDROLASE, PUTATIVE (AFU_ORTHOLOGUE AFUA_2G16580)-RELATED"/>
    <property type="match status" value="1"/>
</dbReference>
<dbReference type="Gene3D" id="1.10.10.800">
    <property type="match status" value="1"/>
</dbReference>
<accession>A0ABV6MZP6</accession>
<keyword evidence="3" id="KW-1185">Reference proteome</keyword>
<protein>
    <submittedName>
        <fullName evidence="2">Alpha/beta hydrolase</fullName>
    </submittedName>
</protein>
<gene>
    <name evidence="2" type="ORF">ACFFH7_30060</name>
</gene>
<dbReference type="GO" id="GO:0016787">
    <property type="term" value="F:hydrolase activity"/>
    <property type="evidence" value="ECO:0007669"/>
    <property type="project" value="UniProtKB-KW"/>
</dbReference>
<comment type="caution">
    <text evidence="2">The sequence shown here is derived from an EMBL/GenBank/DDBJ whole genome shotgun (WGS) entry which is preliminary data.</text>
</comment>
<organism evidence="2 3">
    <name type="scientific">Kutzneria chonburiensis</name>
    <dbReference type="NCBI Taxonomy" id="1483604"/>
    <lineage>
        <taxon>Bacteria</taxon>
        <taxon>Bacillati</taxon>
        <taxon>Actinomycetota</taxon>
        <taxon>Actinomycetes</taxon>
        <taxon>Pseudonocardiales</taxon>
        <taxon>Pseudonocardiaceae</taxon>
        <taxon>Kutzneria</taxon>
    </lineage>
</organism>
<dbReference type="Gene3D" id="3.40.50.1820">
    <property type="entry name" value="alpha/beta hydrolase"/>
    <property type="match status" value="1"/>
</dbReference>
<dbReference type="PANTHER" id="PTHR47751:SF1">
    <property type="entry name" value="SUPERFAMILY HYDROLASE, PUTATIVE (AFU_ORTHOLOGUE AFUA_2G16580)-RELATED"/>
    <property type="match status" value="1"/>
</dbReference>
<name>A0ABV6MZP6_9PSEU</name>
<evidence type="ECO:0000313" key="3">
    <source>
        <dbReference type="Proteomes" id="UP001589810"/>
    </source>
</evidence>
<dbReference type="InterPro" id="IPR029058">
    <property type="entry name" value="AB_hydrolase_fold"/>
</dbReference>
<proteinExistence type="predicted"/>
<evidence type="ECO:0000313" key="2">
    <source>
        <dbReference type="EMBL" id="MFC0545795.1"/>
    </source>
</evidence>